<proteinExistence type="predicted"/>
<dbReference type="SUPFAM" id="SSF56112">
    <property type="entry name" value="Protein kinase-like (PK-like)"/>
    <property type="match status" value="1"/>
</dbReference>
<dbReference type="Proteomes" id="UP001153069">
    <property type="component" value="Unassembled WGS sequence"/>
</dbReference>
<feature type="region of interest" description="Disordered" evidence="1">
    <location>
        <begin position="154"/>
        <end position="176"/>
    </location>
</feature>
<accession>A0A9N8F278</accession>
<name>A0A9N8F278_9STRA</name>
<evidence type="ECO:0000259" key="2">
    <source>
        <dbReference type="PROSITE" id="PS50011"/>
    </source>
</evidence>
<evidence type="ECO:0000256" key="1">
    <source>
        <dbReference type="SAM" id="MobiDB-lite"/>
    </source>
</evidence>
<dbReference type="AlphaFoldDB" id="A0A9N8F278"/>
<dbReference type="PROSITE" id="PS50011">
    <property type="entry name" value="PROTEIN_KINASE_DOM"/>
    <property type="match status" value="1"/>
</dbReference>
<reference evidence="3" key="1">
    <citation type="submission" date="2020-06" db="EMBL/GenBank/DDBJ databases">
        <authorList>
            <consortium name="Plant Systems Biology data submission"/>
        </authorList>
    </citation>
    <scope>NUCLEOTIDE SEQUENCE</scope>
    <source>
        <strain evidence="3">D6</strain>
    </source>
</reference>
<dbReference type="OrthoDB" id="41213at2759"/>
<sequence length="574" mass="63631">MSKVKKSALDATAMGIISSCQTNHICSTGAPVIAMRRSWKPRMLPLLIACLPLANAFVTQPVLQKSSTGTRPQIPTTLRGIDADEWESDFDDFADSNDDVLKLSDVLQSRGADDLSACRSRQLSLGRDFVLSDFVGNMGFDEVTDWEYYYENEDDETDRKVVQPNPFDSATPRRTRSSSGSVIRLFRGELVGPLGGSLSAQGYDRRVLIKEFSGDMAMELARNELFAIAKLQSNLLRNEQSAQDGDWYRAASSRSVMERQDNNNVARLMHLLRDSPFVGILGECNLAEIDDMDPNEFYRAMSVKPPKPSAIWIIYEYPGMASVANYAQPAELRRQAIPPKKGFFGAVDPPPLPKFEQRANYVVKGILKGALEAMALQHDVGLVHRSIGRSSILLSSKAMDKREASSPYTTFLSQLHIKMADFGFAGLLEASADDPEFCTRARTFGLSFAKGERSIAVANFAIAEDMHALGFVAVGLLLSSLAEIKSVNDPVPATDEDTLQRLLGDIFDKDIAQFREYVEAEEVWANLVELLDRNDSAGWKVLETLFMARERAAKFKDSELILTARGLLSSPFFE</sequence>
<feature type="domain" description="Protein kinase" evidence="2">
    <location>
        <begin position="129"/>
        <end position="574"/>
    </location>
</feature>
<dbReference type="GO" id="GO:0004672">
    <property type="term" value="F:protein kinase activity"/>
    <property type="evidence" value="ECO:0007669"/>
    <property type="project" value="InterPro"/>
</dbReference>
<dbReference type="InterPro" id="IPR000719">
    <property type="entry name" value="Prot_kinase_dom"/>
</dbReference>
<dbReference type="GO" id="GO:0005524">
    <property type="term" value="F:ATP binding"/>
    <property type="evidence" value="ECO:0007669"/>
    <property type="project" value="InterPro"/>
</dbReference>
<dbReference type="InterPro" id="IPR011009">
    <property type="entry name" value="Kinase-like_dom_sf"/>
</dbReference>
<protein>
    <recommendedName>
        <fullName evidence="2">Protein kinase domain-containing protein</fullName>
    </recommendedName>
</protein>
<keyword evidence="4" id="KW-1185">Reference proteome</keyword>
<dbReference type="EMBL" id="CAICTM010002783">
    <property type="protein sequence ID" value="CAB9530199.1"/>
    <property type="molecule type" value="Genomic_DNA"/>
</dbReference>
<dbReference type="Gene3D" id="1.10.510.10">
    <property type="entry name" value="Transferase(Phosphotransferase) domain 1"/>
    <property type="match status" value="1"/>
</dbReference>
<gene>
    <name evidence="3" type="ORF">SEMRO_2785_G337010.1</name>
</gene>
<comment type="caution">
    <text evidence="3">The sequence shown here is derived from an EMBL/GenBank/DDBJ whole genome shotgun (WGS) entry which is preliminary data.</text>
</comment>
<evidence type="ECO:0000313" key="3">
    <source>
        <dbReference type="EMBL" id="CAB9530199.1"/>
    </source>
</evidence>
<evidence type="ECO:0000313" key="4">
    <source>
        <dbReference type="Proteomes" id="UP001153069"/>
    </source>
</evidence>
<dbReference type="PANTHER" id="PTHR36796:SF1">
    <property type="entry name" value="PROTEIN KINASE SUPERFAMILY PROTEIN"/>
    <property type="match status" value="1"/>
</dbReference>
<organism evidence="3 4">
    <name type="scientific">Seminavis robusta</name>
    <dbReference type="NCBI Taxonomy" id="568900"/>
    <lineage>
        <taxon>Eukaryota</taxon>
        <taxon>Sar</taxon>
        <taxon>Stramenopiles</taxon>
        <taxon>Ochrophyta</taxon>
        <taxon>Bacillariophyta</taxon>
        <taxon>Bacillariophyceae</taxon>
        <taxon>Bacillariophycidae</taxon>
        <taxon>Naviculales</taxon>
        <taxon>Naviculaceae</taxon>
        <taxon>Seminavis</taxon>
    </lineage>
</organism>
<dbReference type="PANTHER" id="PTHR36796">
    <property type="entry name" value="PROTEIN KINASE SUPERFAMILY PROTEIN"/>
    <property type="match status" value="1"/>
</dbReference>